<feature type="compositionally biased region" description="Low complexity" evidence="16">
    <location>
        <begin position="501"/>
        <end position="513"/>
    </location>
</feature>
<evidence type="ECO:0000313" key="23">
    <source>
        <dbReference type="Proteomes" id="UP000181035"/>
    </source>
</evidence>
<evidence type="ECO:0000256" key="7">
    <source>
        <dbReference type="ARBA" id="ARBA00022844"/>
    </source>
</evidence>
<evidence type="ECO:0000256" key="9">
    <source>
        <dbReference type="ARBA" id="ARBA00022879"/>
    </source>
</evidence>
<evidence type="ECO:0000256" key="15">
    <source>
        <dbReference type="ARBA" id="ARBA00023296"/>
    </source>
</evidence>
<feature type="region of interest" description="Disordered" evidence="16">
    <location>
        <begin position="1"/>
        <end position="24"/>
    </location>
</feature>
<evidence type="ECO:0000256" key="4">
    <source>
        <dbReference type="ARBA" id="ARBA00022729"/>
    </source>
</evidence>
<dbReference type="InterPro" id="IPR055341">
    <property type="entry name" value="Glycoprotein_B_ecto_C"/>
</dbReference>
<feature type="region of interest" description="Disordered" evidence="16">
    <location>
        <begin position="501"/>
        <end position="526"/>
    </location>
</feature>
<organismHost>
    <name type="scientific">Sus scrofa</name>
    <name type="common">Pig</name>
    <dbReference type="NCBI Taxonomy" id="9823"/>
</organismHost>
<feature type="domain" description="Herpesvirus glycoprotein B ectodomain C-terminal" evidence="18">
    <location>
        <begin position="535"/>
        <end position="750"/>
    </location>
</feature>
<keyword evidence="12 17" id="KW-0472">Membrane</keyword>
<keyword evidence="8" id="KW-1043">Host membrane</keyword>
<dbReference type="Gene3D" id="1.20.5.1890">
    <property type="match status" value="1"/>
</dbReference>
<dbReference type="GO" id="GO:0046718">
    <property type="term" value="P:symbiont entry into host cell"/>
    <property type="evidence" value="ECO:0007669"/>
    <property type="project" value="UniProtKB-KW"/>
</dbReference>
<dbReference type="Proteomes" id="UP000181576">
    <property type="component" value="Segment"/>
</dbReference>
<name>I1WWZ8_SUHVK</name>
<evidence type="ECO:0000256" key="5">
    <source>
        <dbReference type="ARBA" id="ARBA00022804"/>
    </source>
</evidence>
<evidence type="ECO:0000313" key="24">
    <source>
        <dbReference type="Proteomes" id="UP000181576"/>
    </source>
</evidence>
<reference evidence="21 23" key="1">
    <citation type="journal article" date="2012" name="J. Virol.">
        <title>Analysis of viral and cellular factors influencing herpesvirus-induced nuclear envelope breakdown.</title>
        <authorList>
            <person name="Grimm K.S."/>
            <person name="Klupp B.G."/>
            <person name="Granzow H."/>
            <person name="Muller F.M."/>
            <person name="Fuchs W."/>
            <person name="Mettenleiter T.C."/>
        </authorList>
    </citation>
    <scope>NUCLEOTIDE SEQUENCE [LARGE SCALE GENOMIC DNA]</scope>
    <source>
        <strain evidence="21">Kaplan</strain>
    </source>
</reference>
<dbReference type="GO" id="GO:0019031">
    <property type="term" value="C:viral envelope"/>
    <property type="evidence" value="ECO:0007669"/>
    <property type="project" value="UniProtKB-KW"/>
</dbReference>
<dbReference type="Gene3D" id="2.30.29.100">
    <property type="match status" value="1"/>
</dbReference>
<dbReference type="Gene3D" id="2.30.30.1230">
    <property type="match status" value="1"/>
</dbReference>
<reference evidence="22 24" key="2">
    <citation type="journal article" date="2014" name="Genome Announc.">
        <title>Strain Kaplan of Pseudorabies Virus Genome Sequenced by PacBio Single-Molecule Real-Time Sequencing Technology.</title>
        <authorList>
            <person name="Tombacz D."/>
            <person name="Sharon D."/>
            <person name="Olah P."/>
            <person name="Csabai Z."/>
            <person name="Snyder M."/>
            <person name="Boldogkoi Z."/>
        </authorList>
    </citation>
    <scope>NUCLEOTIDE SEQUENCE [LARGE SCALE GENOMIC DNA]</scope>
    <source>
        <strain evidence="22">Kaplan</strain>
    </source>
</reference>
<evidence type="ECO:0000259" key="20">
    <source>
        <dbReference type="Pfam" id="PF17417"/>
    </source>
</evidence>
<evidence type="ECO:0000313" key="22">
    <source>
        <dbReference type="EMBL" id="AID18728.1"/>
    </source>
</evidence>
<dbReference type="Pfam" id="PF17417">
    <property type="entry name" value="Glycoprot_B_PH2"/>
    <property type="match status" value="1"/>
</dbReference>
<dbReference type="GO" id="GO:0019062">
    <property type="term" value="P:virion attachment to host cell"/>
    <property type="evidence" value="ECO:0007669"/>
    <property type="project" value="UniProtKB-KW"/>
</dbReference>
<feature type="domain" description="Herpesvirus Glycoprotein B PH-like" evidence="19">
    <location>
        <begin position="170"/>
        <end position="381"/>
    </location>
</feature>
<feature type="domain" description="Herpesvirus Glycoprotein B PH-like" evidence="20">
    <location>
        <begin position="383"/>
        <end position="482"/>
    </location>
</feature>
<keyword evidence="4" id="KW-0732">Signal</keyword>
<dbReference type="InterPro" id="IPR035381">
    <property type="entry name" value="Glycoprot_B_PH2"/>
</dbReference>
<dbReference type="SUPFAM" id="SSF161008">
    <property type="entry name" value="Viral glycoprotein ectodomain-like"/>
    <property type="match status" value="1"/>
</dbReference>
<evidence type="ECO:0000256" key="8">
    <source>
        <dbReference type="ARBA" id="ARBA00022870"/>
    </source>
</evidence>
<gene>
    <name evidence="22" type="primary">UL27</name>
</gene>
<evidence type="ECO:0000259" key="18">
    <source>
        <dbReference type="Pfam" id="PF00606"/>
    </source>
</evidence>
<keyword evidence="9" id="KW-0261">Viral envelope protein</keyword>
<keyword evidence="1" id="KW-1032">Host cell membrane</keyword>
<dbReference type="HAMAP" id="MF_04032">
    <property type="entry name" value="HSV_GB"/>
    <property type="match status" value="1"/>
</dbReference>
<protein>
    <submittedName>
        <fullName evidence="21">UL27</fullName>
    </submittedName>
</protein>
<evidence type="ECO:0000256" key="12">
    <source>
        <dbReference type="ARBA" id="ARBA00023136"/>
    </source>
</evidence>
<keyword evidence="11" id="KW-1039">Host endosome</keyword>
<keyword evidence="15" id="KW-1160">Virus entry into host cell</keyword>
<dbReference type="Pfam" id="PF00606">
    <property type="entry name" value="Glycoprotein_B"/>
    <property type="match status" value="1"/>
</dbReference>
<proteinExistence type="inferred from homology"/>
<keyword evidence="6" id="KW-1040">Host Golgi apparatus</keyword>
<evidence type="ECO:0000313" key="21">
    <source>
        <dbReference type="EMBL" id="AFI70792.1"/>
    </source>
</evidence>
<evidence type="ECO:0000256" key="6">
    <source>
        <dbReference type="ARBA" id="ARBA00022812"/>
    </source>
</evidence>
<evidence type="ECO:0000256" key="1">
    <source>
        <dbReference type="ARBA" id="ARBA00022511"/>
    </source>
</evidence>
<evidence type="ECO:0000256" key="14">
    <source>
        <dbReference type="ARBA" id="ARBA00023180"/>
    </source>
</evidence>
<organism evidence="21 23">
    <name type="scientific">Suid herpesvirus 1 (strain Kaplan)</name>
    <name type="common">SuHV-1</name>
    <name type="synonym">Pseudorabies virus (strain Kaplan)</name>
    <dbReference type="NCBI Taxonomy" id="33703"/>
    <lineage>
        <taxon>Viruses</taxon>
        <taxon>Duplodnaviria</taxon>
        <taxon>Heunggongvirae</taxon>
        <taxon>Peploviricota</taxon>
        <taxon>Herviviricetes</taxon>
        <taxon>Herpesvirales</taxon>
        <taxon>Orthoherpesviridae</taxon>
        <taxon>Alphaherpesvirinae</taxon>
        <taxon>Varicellovirus</taxon>
        <taxon>Varicellovirus suidalpha1</taxon>
        <taxon>Suid herpesvirus 1</taxon>
    </lineage>
</organism>
<evidence type="ECO:0000259" key="19">
    <source>
        <dbReference type="Pfam" id="PF17416"/>
    </source>
</evidence>
<keyword evidence="2" id="KW-0945">Host-virus interaction</keyword>
<keyword evidence="3 17" id="KW-0812">Transmembrane</keyword>
<evidence type="ECO:0000256" key="3">
    <source>
        <dbReference type="ARBA" id="ARBA00022692"/>
    </source>
</evidence>
<keyword evidence="10 17" id="KW-1133">Transmembrane helix</keyword>
<dbReference type="Pfam" id="PF17416">
    <property type="entry name" value="Glycoprot_B_PH1"/>
    <property type="match status" value="1"/>
</dbReference>
<evidence type="ECO:0000256" key="2">
    <source>
        <dbReference type="ARBA" id="ARBA00022581"/>
    </source>
</evidence>
<dbReference type="InterPro" id="IPR035377">
    <property type="entry name" value="Glycoprot_B_PH1"/>
</dbReference>
<evidence type="ECO:0000256" key="10">
    <source>
        <dbReference type="ARBA" id="ARBA00022989"/>
    </source>
</evidence>
<evidence type="ECO:0000256" key="11">
    <source>
        <dbReference type="ARBA" id="ARBA00023046"/>
    </source>
</evidence>
<dbReference type="InterPro" id="IPR000234">
    <property type="entry name" value="Herpes_Glycoprot_B"/>
</dbReference>
<evidence type="ECO:0000256" key="16">
    <source>
        <dbReference type="SAM" id="MobiDB-lite"/>
    </source>
</evidence>
<keyword evidence="13" id="KW-1015">Disulfide bond</keyword>
<dbReference type="Proteomes" id="UP000181035">
    <property type="component" value="Segment"/>
</dbReference>
<dbReference type="EMBL" id="JQ809328">
    <property type="protein sequence ID" value="AFI70792.1"/>
    <property type="molecule type" value="Genomic_DNA"/>
</dbReference>
<keyword evidence="14" id="KW-0325">Glycoprotein</keyword>
<dbReference type="InterPro" id="IPR038631">
    <property type="entry name" value="Glycoprot_B_PH2_sf"/>
</dbReference>
<sequence>MPAGGGLWRGPRGHRPGHHGGAGLGRLWPAPHHAAAARGAVALALLLLALAAAPPCGAAAVTRAASASPTPVPGSPGLTPNDVSAEASLEEIEAFTPGPSEAPDGEYGDLDARTAVRAAVRAAATERDRFYVCPPPSGSTVVRLEPEQACPEYSQGRNFTEGIAVLFKENIAPHKFKAHIYYKNVIVTTVWSGSTYAAITNRFTDRVPVPVQEITDVIDRRGKCVSKAEYVRNNHKVTAFDRDENPVEVDLRPSRLNALGTRGWHTTNDTYTKIGAAGFYHTGTSVNCIVEEVEARSVYPYDSFALSTGDIVYMSPFYGLREGAHGEHIGYAPGRFQQVEHYYPIDLDSRLRASESVTRNFLRTPHFTVAWDWAPKTRRVCSLAKWREAEEMIRDETRDGSFRFTSRALGASFVSDVTQLDLQRVHLGDCVLREASEAIDAIYRRRYNNTHVLAGDRPEVYLARGGFVVAFRPLISNELAQLYARELERLGLAGVVGPASPAAARRARRSPGPAGTPEPPAVNGTGHLRITTGSAEFARLQFTYDHIQAHVNDMLGRIATAWCELQNKDRTLWSEMSRLNPSAVATAALGQRVSARMLGDVMAISRCVEVRGGVYVQNSMRVPGERGTCYSRPLVTFEHNGTGVIEGQLGDDNELLISRDLIEPCTGNHRRYFKLGSGYVYYEDYSYVRMVEVPETISTRVTLNLTLLEDREFLPLEVYTREELADTGLLDYSEIQRRNQLHALKFYDIDRVVKVDHNVVLLRGIANFFQGLGDVGAAVGKVVLGATGAVISAVGGMVSFLSNPFGALAIGLLVLAGLVAAFLAYRHISRLRRNPMKALYPVTTKTLKEDGVDEGDVDEAKLDQARDMIRYMSIVSALEQQEHKARKKNSGPALLASRVGAMATRRRHYQRLESEDPDAL</sequence>
<accession>I1WWZ8</accession>
<dbReference type="EMBL" id="KJ717942">
    <property type="protein sequence ID" value="AID18728.1"/>
    <property type="molecule type" value="Genomic_DNA"/>
</dbReference>
<dbReference type="Gene3D" id="6.10.250.3280">
    <property type="match status" value="1"/>
</dbReference>
<keyword evidence="5" id="KW-1161">Viral attachment to host cell</keyword>
<keyword evidence="7" id="KW-0946">Virion</keyword>
<evidence type="ECO:0000256" key="17">
    <source>
        <dbReference type="SAM" id="Phobius"/>
    </source>
</evidence>
<feature type="transmembrane region" description="Helical" evidence="17">
    <location>
        <begin position="805"/>
        <end position="825"/>
    </location>
</feature>
<evidence type="ECO:0000256" key="13">
    <source>
        <dbReference type="ARBA" id="ARBA00023157"/>
    </source>
</evidence>